<keyword evidence="3" id="KW-0808">Transferase</keyword>
<keyword evidence="2" id="KW-0489">Methyltransferase</keyword>
<protein>
    <recommendedName>
        <fullName evidence="5">Trimethylamine methyltransferase</fullName>
    </recommendedName>
</protein>
<dbReference type="AlphaFoldDB" id="A0A0F9BSA6"/>
<organism evidence="4">
    <name type="scientific">marine sediment metagenome</name>
    <dbReference type="NCBI Taxonomy" id="412755"/>
    <lineage>
        <taxon>unclassified sequences</taxon>
        <taxon>metagenomes</taxon>
        <taxon>ecological metagenomes</taxon>
    </lineage>
</organism>
<feature type="non-terminal residue" evidence="4">
    <location>
        <position position="1"/>
    </location>
</feature>
<accession>A0A0F9BSA6</accession>
<dbReference type="GO" id="GO:0032259">
    <property type="term" value="P:methylation"/>
    <property type="evidence" value="ECO:0007669"/>
    <property type="project" value="UniProtKB-KW"/>
</dbReference>
<evidence type="ECO:0000256" key="3">
    <source>
        <dbReference type="ARBA" id="ARBA00022679"/>
    </source>
</evidence>
<reference evidence="4" key="1">
    <citation type="journal article" date="2015" name="Nature">
        <title>Complex archaea that bridge the gap between prokaryotes and eukaryotes.</title>
        <authorList>
            <person name="Spang A."/>
            <person name="Saw J.H."/>
            <person name="Jorgensen S.L."/>
            <person name="Zaremba-Niedzwiedzka K."/>
            <person name="Martijn J."/>
            <person name="Lind A.E."/>
            <person name="van Eijk R."/>
            <person name="Schleper C."/>
            <person name="Guy L."/>
            <person name="Ettema T.J."/>
        </authorList>
    </citation>
    <scope>NUCLEOTIDE SEQUENCE</scope>
</reference>
<dbReference type="InterPro" id="IPR010426">
    <property type="entry name" value="MTTB_MeTrfase"/>
</dbReference>
<evidence type="ECO:0008006" key="5">
    <source>
        <dbReference type="Google" id="ProtNLM"/>
    </source>
</evidence>
<dbReference type="EMBL" id="LAZR01050479">
    <property type="protein sequence ID" value="KKK87266.1"/>
    <property type="molecule type" value="Genomic_DNA"/>
</dbReference>
<dbReference type="Pfam" id="PF06253">
    <property type="entry name" value="MTTB"/>
    <property type="match status" value="1"/>
</dbReference>
<dbReference type="GO" id="GO:0008168">
    <property type="term" value="F:methyltransferase activity"/>
    <property type="evidence" value="ECO:0007669"/>
    <property type="project" value="UniProtKB-KW"/>
</dbReference>
<sequence length="328" mass="35991">FVHQYEAMLHGTGKPIIVTGHGKNDMTTMISMAAEACGSIENLKARPPLILYTEPLSPLIHTEMGVSKGLICCEHGVPFIYIGSPYMGATAPATLEGILVQAVAESIAGLVIFQLKKPGAKFIFGGDATVMDMNTTIFSYGSPELNVLNACLGDMAHFYNLPFFCIAGATDSKILDAQAGLEYGLSIYEATLNGCSIIHDVGYLESGLTSSFESVLLADEIIGMVKYMLKPLAFNDSSVSLDIMDKVGPGGNFLMEEHTLNNFKDKFWFPRFLNRKMFDMWESAGSKNLRESLSEKAKEIFEKENKTFLTGEVSERIKNIVKNHRPDV</sequence>
<comment type="similarity">
    <text evidence="1">Belongs to the trimethylamine methyltransferase family.</text>
</comment>
<evidence type="ECO:0000256" key="2">
    <source>
        <dbReference type="ARBA" id="ARBA00022603"/>
    </source>
</evidence>
<dbReference type="Gene3D" id="3.20.20.480">
    <property type="entry name" value="Trimethylamine methyltransferase-like"/>
    <property type="match status" value="1"/>
</dbReference>
<dbReference type="InterPro" id="IPR038601">
    <property type="entry name" value="MttB-like_sf"/>
</dbReference>
<proteinExistence type="inferred from homology"/>
<gene>
    <name evidence="4" type="ORF">LCGC14_2754970</name>
</gene>
<comment type="caution">
    <text evidence="4">The sequence shown here is derived from an EMBL/GenBank/DDBJ whole genome shotgun (WGS) entry which is preliminary data.</text>
</comment>
<evidence type="ECO:0000256" key="1">
    <source>
        <dbReference type="ARBA" id="ARBA00007137"/>
    </source>
</evidence>
<evidence type="ECO:0000313" key="4">
    <source>
        <dbReference type="EMBL" id="KKK87266.1"/>
    </source>
</evidence>
<name>A0A0F9BSA6_9ZZZZ</name>
<dbReference type="GO" id="GO:0015948">
    <property type="term" value="P:methanogenesis"/>
    <property type="evidence" value="ECO:0007669"/>
    <property type="project" value="InterPro"/>
</dbReference>